<proteinExistence type="inferred from homology"/>
<dbReference type="InterPro" id="IPR010998">
    <property type="entry name" value="Integrase_recombinase_N"/>
</dbReference>
<evidence type="ECO:0000313" key="6">
    <source>
        <dbReference type="Proteomes" id="UP000317171"/>
    </source>
</evidence>
<dbReference type="PANTHER" id="PTHR30349:SF41">
    <property type="entry name" value="INTEGRASE_RECOMBINASE PROTEIN MJ0367-RELATED"/>
    <property type="match status" value="1"/>
</dbReference>
<dbReference type="SUPFAM" id="SSF56349">
    <property type="entry name" value="DNA breaking-rejoining enzymes"/>
    <property type="match status" value="1"/>
</dbReference>
<dbReference type="InterPro" id="IPR011010">
    <property type="entry name" value="DNA_brk_join_enz"/>
</dbReference>
<keyword evidence="6" id="KW-1185">Reference proteome</keyword>
<dbReference type="InterPro" id="IPR050090">
    <property type="entry name" value="Tyrosine_recombinase_XerCD"/>
</dbReference>
<dbReference type="InterPro" id="IPR002104">
    <property type="entry name" value="Integrase_catalytic"/>
</dbReference>
<gene>
    <name evidence="5" type="ORF">Pan241w_52870</name>
</gene>
<dbReference type="InterPro" id="IPR013762">
    <property type="entry name" value="Integrase-like_cat_sf"/>
</dbReference>
<dbReference type="OrthoDB" id="266605at2"/>
<dbReference type="GO" id="GO:0015074">
    <property type="term" value="P:DNA integration"/>
    <property type="evidence" value="ECO:0007669"/>
    <property type="project" value="InterPro"/>
</dbReference>
<organism evidence="5 6">
    <name type="scientific">Gimesia alba</name>
    <dbReference type="NCBI Taxonomy" id="2527973"/>
    <lineage>
        <taxon>Bacteria</taxon>
        <taxon>Pseudomonadati</taxon>
        <taxon>Planctomycetota</taxon>
        <taxon>Planctomycetia</taxon>
        <taxon>Planctomycetales</taxon>
        <taxon>Planctomycetaceae</taxon>
        <taxon>Gimesia</taxon>
    </lineage>
</organism>
<evidence type="ECO:0000256" key="3">
    <source>
        <dbReference type="ARBA" id="ARBA00023172"/>
    </source>
</evidence>
<accession>A0A517RMR5</accession>
<name>A0A517RMR5_9PLAN</name>
<keyword evidence="2" id="KW-0238">DNA-binding</keyword>
<evidence type="ECO:0000256" key="1">
    <source>
        <dbReference type="ARBA" id="ARBA00008857"/>
    </source>
</evidence>
<dbReference type="Proteomes" id="UP000317171">
    <property type="component" value="Chromosome"/>
</dbReference>
<dbReference type="Gene3D" id="1.10.150.130">
    <property type="match status" value="1"/>
</dbReference>
<dbReference type="GO" id="GO:0006310">
    <property type="term" value="P:DNA recombination"/>
    <property type="evidence" value="ECO:0007669"/>
    <property type="project" value="UniProtKB-KW"/>
</dbReference>
<sequence>MPRKPEIGNVQLYPNRPLKEKDKNGYVLKFYCPLHQKRIRKNCGTRDRREARRIMRECRERLLNGRYIESGGVITEALEIQTHVPPPAPEPQEQVEYLSDMHWQDCVEHYYEHCKKRFRNKSLDNSMSRIGIAGRILENQRKEQELPENGNIEEYTTLTALEYLQDRLLAGEESRQDYRAPTTVNSSMGAIMAFVRYCYRHDWIRKIPPLTKLSVDDVMKGRPVSSEEFEKMLEVTPEVVGKQPADSWKFVLQILWESAFRISDVMNFSWDDERKLHPVWPDRQDLHPTIVIPSTQKNRKNQEIPMLPGLQDLLEQVPEKERRGWVVNPQPMEYQIEADGQWFRPTNRDLARLAEQYSNTAIGRACGVSDTTIRNWLGKAKIKRKIEFNQHQGEIAPNSIAKLRKRAEKQSSRQAQRAEKRLSTDRVSRIIAQIGEQARIIVQQPDEETGRRLKYATAHDLRRGCAHRLINAGISAETLKVILRHRDFSTTEKFYGATKAAQAAASEVREKLENKNSNNEPAESMSLLSAEEIQKLKIILNSI</sequence>
<dbReference type="RefSeq" id="WP_145221333.1">
    <property type="nucleotide sequence ID" value="NZ_CP036269.1"/>
</dbReference>
<evidence type="ECO:0000313" key="5">
    <source>
        <dbReference type="EMBL" id="QDT45168.1"/>
    </source>
</evidence>
<feature type="domain" description="Tyr recombinase" evidence="4">
    <location>
        <begin position="219"/>
        <end position="509"/>
    </location>
</feature>
<dbReference type="EMBL" id="CP036269">
    <property type="protein sequence ID" value="QDT45168.1"/>
    <property type="molecule type" value="Genomic_DNA"/>
</dbReference>
<evidence type="ECO:0000256" key="2">
    <source>
        <dbReference type="ARBA" id="ARBA00023125"/>
    </source>
</evidence>
<dbReference type="PANTHER" id="PTHR30349">
    <property type="entry name" value="PHAGE INTEGRASE-RELATED"/>
    <property type="match status" value="1"/>
</dbReference>
<dbReference type="Pfam" id="PF00589">
    <property type="entry name" value="Phage_integrase"/>
    <property type="match status" value="1"/>
</dbReference>
<reference evidence="5 6" key="1">
    <citation type="submission" date="2019-02" db="EMBL/GenBank/DDBJ databases">
        <title>Deep-cultivation of Planctomycetes and their phenomic and genomic characterization uncovers novel biology.</title>
        <authorList>
            <person name="Wiegand S."/>
            <person name="Jogler M."/>
            <person name="Boedeker C."/>
            <person name="Pinto D."/>
            <person name="Vollmers J."/>
            <person name="Rivas-Marin E."/>
            <person name="Kohn T."/>
            <person name="Peeters S.H."/>
            <person name="Heuer A."/>
            <person name="Rast P."/>
            <person name="Oberbeckmann S."/>
            <person name="Bunk B."/>
            <person name="Jeske O."/>
            <person name="Meyerdierks A."/>
            <person name="Storesund J.E."/>
            <person name="Kallscheuer N."/>
            <person name="Luecker S."/>
            <person name="Lage O.M."/>
            <person name="Pohl T."/>
            <person name="Merkel B.J."/>
            <person name="Hornburger P."/>
            <person name="Mueller R.-W."/>
            <person name="Bruemmer F."/>
            <person name="Labrenz M."/>
            <person name="Spormann A.M."/>
            <person name="Op den Camp H."/>
            <person name="Overmann J."/>
            <person name="Amann R."/>
            <person name="Jetten M.S.M."/>
            <person name="Mascher T."/>
            <person name="Medema M.H."/>
            <person name="Devos D.P."/>
            <person name="Kaster A.-K."/>
            <person name="Ovreas L."/>
            <person name="Rohde M."/>
            <person name="Galperin M.Y."/>
            <person name="Jogler C."/>
        </authorList>
    </citation>
    <scope>NUCLEOTIDE SEQUENCE [LARGE SCALE GENOMIC DNA]</scope>
    <source>
        <strain evidence="5 6">Pan241w</strain>
    </source>
</reference>
<dbReference type="GO" id="GO:0003677">
    <property type="term" value="F:DNA binding"/>
    <property type="evidence" value="ECO:0007669"/>
    <property type="project" value="UniProtKB-KW"/>
</dbReference>
<dbReference type="KEGG" id="gaz:Pan241w_52870"/>
<dbReference type="PROSITE" id="PS51898">
    <property type="entry name" value="TYR_RECOMBINASE"/>
    <property type="match status" value="1"/>
</dbReference>
<evidence type="ECO:0000259" key="4">
    <source>
        <dbReference type="PROSITE" id="PS51898"/>
    </source>
</evidence>
<protein>
    <submittedName>
        <fullName evidence="5">Site-specific tyrosine recombinase XerC</fullName>
    </submittedName>
</protein>
<dbReference type="Gene3D" id="1.10.443.10">
    <property type="entry name" value="Intergrase catalytic core"/>
    <property type="match status" value="1"/>
</dbReference>
<dbReference type="AlphaFoldDB" id="A0A517RMR5"/>
<keyword evidence="3" id="KW-0233">DNA recombination</keyword>
<comment type="similarity">
    <text evidence="1">Belongs to the 'phage' integrase family.</text>
</comment>